<sequence length="196" mass="21194">MEYAPDRRSRTSIWPDVAAPQPAEAFSVGSPTFCRYTDPLTQAEHRPAAFTARVVQAMREAGQTAGLTMSDLAQGGCADRGHPESKEQTITAGTPPGYELFLMGMRQHIQGAGPLAAPADRELTPPAGRCEAPTATAEQPRAQGHRRLLPPAPSAPREGPMSSARPDALPRVRRRAKQKDPGAHRRREGPVQRHLT</sequence>
<reference evidence="2" key="1">
    <citation type="submission" date="2021-06" db="EMBL/GenBank/DDBJ databases">
        <authorList>
            <person name="Arsene-Ploetze F."/>
        </authorList>
    </citation>
    <scope>NUCLEOTIDE SEQUENCE</scope>
    <source>
        <strain evidence="2">SBRY1</strain>
    </source>
</reference>
<feature type="compositionally biased region" description="Basic and acidic residues" evidence="1">
    <location>
        <begin position="178"/>
        <end position="196"/>
    </location>
</feature>
<proteinExistence type="predicted"/>
<evidence type="ECO:0000313" key="2">
    <source>
        <dbReference type="EMBL" id="CAG7615881.1"/>
    </source>
</evidence>
<dbReference type="Proteomes" id="UP001153328">
    <property type="component" value="Unassembled WGS sequence"/>
</dbReference>
<keyword evidence="3" id="KW-1185">Reference proteome</keyword>
<comment type="caution">
    <text evidence="2">The sequence shown here is derived from an EMBL/GenBank/DDBJ whole genome shotgun (WGS) entry which is preliminary data.</text>
</comment>
<accession>A0A9W4E2M7</accession>
<evidence type="ECO:0000256" key="1">
    <source>
        <dbReference type="SAM" id="MobiDB-lite"/>
    </source>
</evidence>
<feature type="region of interest" description="Disordered" evidence="1">
    <location>
        <begin position="112"/>
        <end position="196"/>
    </location>
</feature>
<gene>
    <name evidence="2" type="ORF">SBRY_110117</name>
</gene>
<dbReference type="AlphaFoldDB" id="A0A9W4E2M7"/>
<protein>
    <submittedName>
        <fullName evidence="2">Uncharacterized protein</fullName>
    </submittedName>
</protein>
<dbReference type="EMBL" id="CAJVAX010000003">
    <property type="protein sequence ID" value="CAG7615881.1"/>
    <property type="molecule type" value="Genomic_DNA"/>
</dbReference>
<organism evidence="2 3">
    <name type="scientific">Actinacidiphila bryophytorum</name>
    <dbReference type="NCBI Taxonomy" id="1436133"/>
    <lineage>
        <taxon>Bacteria</taxon>
        <taxon>Bacillati</taxon>
        <taxon>Actinomycetota</taxon>
        <taxon>Actinomycetes</taxon>
        <taxon>Kitasatosporales</taxon>
        <taxon>Streptomycetaceae</taxon>
        <taxon>Actinacidiphila</taxon>
    </lineage>
</organism>
<name>A0A9W4E2M7_9ACTN</name>
<evidence type="ECO:0000313" key="3">
    <source>
        <dbReference type="Proteomes" id="UP001153328"/>
    </source>
</evidence>